<evidence type="ECO:0000313" key="1">
    <source>
        <dbReference type="EMBL" id="OHT06438.1"/>
    </source>
</evidence>
<comment type="caution">
    <text evidence="1">The sequence shown here is derived from an EMBL/GenBank/DDBJ whole genome shotgun (WGS) entry which is preliminary data.</text>
</comment>
<dbReference type="PANTHER" id="PTHR31252">
    <property type="entry name" value="DUF4419 DOMAIN-CONTAINING PROTEIN"/>
    <property type="match status" value="1"/>
</dbReference>
<reference evidence="1" key="1">
    <citation type="submission" date="2016-10" db="EMBL/GenBank/DDBJ databases">
        <authorList>
            <person name="Benchimol M."/>
            <person name="Almeida L.G."/>
            <person name="Vasconcelos A.T."/>
            <person name="Perreira-Neves A."/>
            <person name="Rosa I.A."/>
            <person name="Tasca T."/>
            <person name="Bogo M.R."/>
            <person name="de Souza W."/>
        </authorList>
    </citation>
    <scope>NUCLEOTIDE SEQUENCE [LARGE SCALE GENOMIC DNA]</scope>
    <source>
        <strain evidence="1">K</strain>
    </source>
</reference>
<dbReference type="PANTHER" id="PTHR31252:SF11">
    <property type="entry name" value="DUF4419 DOMAIN-CONTAINING PROTEIN"/>
    <property type="match status" value="1"/>
</dbReference>
<dbReference type="Proteomes" id="UP000179807">
    <property type="component" value="Unassembled WGS sequence"/>
</dbReference>
<evidence type="ECO:0000313" key="2">
    <source>
        <dbReference type="Proteomes" id="UP000179807"/>
    </source>
</evidence>
<dbReference type="VEuPathDB" id="TrichDB:TRFO_25552"/>
<accession>A0A1J4K9X3</accession>
<proteinExistence type="predicted"/>
<gene>
    <name evidence="1" type="ORF">TRFO_25552</name>
</gene>
<organism evidence="1 2">
    <name type="scientific">Tritrichomonas foetus</name>
    <dbReference type="NCBI Taxonomy" id="1144522"/>
    <lineage>
        <taxon>Eukaryota</taxon>
        <taxon>Metamonada</taxon>
        <taxon>Parabasalia</taxon>
        <taxon>Tritrichomonadida</taxon>
        <taxon>Tritrichomonadidae</taxon>
        <taxon>Tritrichomonas</taxon>
    </lineage>
</organism>
<dbReference type="InterPro" id="IPR025533">
    <property type="entry name" value="DUF4419"/>
</dbReference>
<name>A0A1J4K9X3_9EUKA</name>
<dbReference type="GeneID" id="94839134"/>
<protein>
    <submittedName>
        <fullName evidence="1">Uncharacterized protein</fullName>
    </submittedName>
</protein>
<dbReference type="EMBL" id="MLAK01000726">
    <property type="protein sequence ID" value="OHT06438.1"/>
    <property type="molecule type" value="Genomic_DNA"/>
</dbReference>
<dbReference type="AlphaFoldDB" id="A0A1J4K9X3"/>
<dbReference type="OrthoDB" id="9978173at2759"/>
<dbReference type="RefSeq" id="XP_068359574.1">
    <property type="nucleotide sequence ID" value="XM_068504430.1"/>
</dbReference>
<sequence>MEIHKITLELEELAPPEGPLNTLKPEDIINKYSHAFCSSLKNDLAMTGDHPVLDGFVRAYTEHRPITISPDILWLLIVQGFSYHVEYNSEQLRSKFVNFQNKKTLEFFAEYFDVSDQLKWENIFRSFASKISEYSGEELMNSLTPNFSTTTPTSYTAGLISIMASMKNYFIFQCTRRGCGIPSVTIEGTVKDWELIKDKLQIIQKYDLEWWVSKLEPIIDEIIQTKKGNVNKKFWLQMIRYKNIRGIYKRTCIDGWICTFYPYNKYGNKNQLNQIFDQNNLPREVLTVPMKLTTIYPGKQVEYLCNIHTGFFGLTQDSKTLNLKPEIGWLICQVLENEETPDKSPTHILISKQYLIDHGTLV</sequence>
<dbReference type="Pfam" id="PF14388">
    <property type="entry name" value="DUF4419"/>
    <property type="match status" value="1"/>
</dbReference>
<keyword evidence="2" id="KW-1185">Reference proteome</keyword>